<sequence>MSGEVQKYWVCILVCVLILLKKTESYSVDITYVESAVEKGGVCLDGSPPAYHLDKGFGEGIDNWLVHFEGGAWCNSVATCLARKDTRLGSSKLMAKQVVFSGIFSNNKELNPDFYNWNRVKVRYCDGSSFTGDIEEVDPETGLYYRGARVFAAVMEDLFAQGMSNAQNAVLSGCSAGGLTSILHCDNFSALFPSDTKVKCVADAGFFLDAEDISGAFRIEDFFGGVATTHGSEQNLPQPCTSKMRPSLCFFPQNVVQDIKTPLFIVNAAYDSWQIKNILASGAADPHGKWHNCKVMITRCSPDQLEILQSYRLQFINALTNSLNSSKSAGYFINSCYAHCQTETQETWLRYDSPLLNQTTIAKAVGDWYYDRSPFESIDCPYPCDKTCHNRVYEP</sequence>
<comment type="similarity">
    <text evidence="3 6">Belongs to the pectinacetylesterase family.</text>
</comment>
<keyword evidence="8" id="KW-1185">Reference proteome</keyword>
<dbReference type="InterPro" id="IPR004963">
    <property type="entry name" value="PAE/NOTUM"/>
</dbReference>
<dbReference type="EC" id="3.1.1.-" evidence="6"/>
<accession>A0A9N7NXB5</accession>
<dbReference type="GO" id="GO:0009505">
    <property type="term" value="C:plant-type cell wall"/>
    <property type="evidence" value="ECO:0007669"/>
    <property type="project" value="TreeGrafter"/>
</dbReference>
<evidence type="ECO:0000256" key="4">
    <source>
        <dbReference type="ARBA" id="ARBA00022512"/>
    </source>
</evidence>
<dbReference type="InterPro" id="IPR029058">
    <property type="entry name" value="AB_hydrolase_fold"/>
</dbReference>
<keyword evidence="6" id="KW-0964">Secreted</keyword>
<feature type="signal peptide" evidence="6">
    <location>
        <begin position="1"/>
        <end position="25"/>
    </location>
</feature>
<proteinExistence type="inferred from homology"/>
<evidence type="ECO:0000256" key="3">
    <source>
        <dbReference type="ARBA" id="ARBA00005784"/>
    </source>
</evidence>
<organism evidence="7 8">
    <name type="scientific">Striga hermonthica</name>
    <name type="common">Purple witchweed</name>
    <name type="synonym">Buchnera hermonthica</name>
    <dbReference type="NCBI Taxonomy" id="68872"/>
    <lineage>
        <taxon>Eukaryota</taxon>
        <taxon>Viridiplantae</taxon>
        <taxon>Streptophyta</taxon>
        <taxon>Embryophyta</taxon>
        <taxon>Tracheophyta</taxon>
        <taxon>Spermatophyta</taxon>
        <taxon>Magnoliopsida</taxon>
        <taxon>eudicotyledons</taxon>
        <taxon>Gunneridae</taxon>
        <taxon>Pentapetalae</taxon>
        <taxon>asterids</taxon>
        <taxon>lamiids</taxon>
        <taxon>Lamiales</taxon>
        <taxon>Orobanchaceae</taxon>
        <taxon>Buchnereae</taxon>
        <taxon>Striga</taxon>
    </lineage>
</organism>
<evidence type="ECO:0000256" key="5">
    <source>
        <dbReference type="ARBA" id="ARBA00023316"/>
    </source>
</evidence>
<dbReference type="OrthoDB" id="2015280at2759"/>
<keyword evidence="4 6" id="KW-0134">Cell wall</keyword>
<dbReference type="GO" id="GO:0052793">
    <property type="term" value="F:pectin acetylesterase activity"/>
    <property type="evidence" value="ECO:0007669"/>
    <property type="project" value="TreeGrafter"/>
</dbReference>
<keyword evidence="5 6" id="KW-0961">Cell wall biogenesis/degradation</keyword>
<name>A0A9N7NXB5_STRHE</name>
<comment type="subcellular location">
    <subcellularLocation>
        <location evidence="2 6">Secreted</location>
        <location evidence="2 6">Cell wall</location>
    </subcellularLocation>
</comment>
<evidence type="ECO:0000256" key="1">
    <source>
        <dbReference type="ARBA" id="ARBA00003534"/>
    </source>
</evidence>
<gene>
    <name evidence="7" type="ORF">SHERM_05368</name>
</gene>
<comment type="function">
    <text evidence="1 6">Hydrolyzes acetyl esters in homogalacturonan regions of pectin. In type I primary cell wall, galacturonic acid residues of pectin can be acetylated at the O-2 and O-3 positions. Decreasing the degree of acetylation of pectin gels in vitro alters their physical properties.</text>
</comment>
<dbReference type="PANTHER" id="PTHR21562">
    <property type="entry name" value="NOTUM-RELATED"/>
    <property type="match status" value="1"/>
</dbReference>
<comment type="caution">
    <text evidence="7">The sequence shown here is derived from an EMBL/GenBank/DDBJ whole genome shotgun (WGS) entry which is preliminary data.</text>
</comment>
<dbReference type="AlphaFoldDB" id="A0A9N7NXB5"/>
<reference evidence="7" key="1">
    <citation type="submission" date="2019-12" db="EMBL/GenBank/DDBJ databases">
        <authorList>
            <person name="Scholes J."/>
        </authorList>
    </citation>
    <scope>NUCLEOTIDE SEQUENCE</scope>
</reference>
<evidence type="ECO:0000313" key="7">
    <source>
        <dbReference type="EMBL" id="CAA0838792.1"/>
    </source>
</evidence>
<dbReference type="PANTHER" id="PTHR21562:SF93">
    <property type="entry name" value="PECTIN ACETYLESTERASE 8"/>
    <property type="match status" value="1"/>
</dbReference>
<keyword evidence="6" id="KW-0732">Signal</keyword>
<evidence type="ECO:0000256" key="6">
    <source>
        <dbReference type="RuleBase" id="RU363114"/>
    </source>
</evidence>
<dbReference type="EMBL" id="CACSLK010031421">
    <property type="protein sequence ID" value="CAA0838792.1"/>
    <property type="molecule type" value="Genomic_DNA"/>
</dbReference>
<evidence type="ECO:0000313" key="8">
    <source>
        <dbReference type="Proteomes" id="UP001153555"/>
    </source>
</evidence>
<evidence type="ECO:0000256" key="2">
    <source>
        <dbReference type="ARBA" id="ARBA00004191"/>
    </source>
</evidence>
<dbReference type="SUPFAM" id="SSF53474">
    <property type="entry name" value="alpha/beta-Hydrolases"/>
    <property type="match status" value="1"/>
</dbReference>
<dbReference type="Pfam" id="PF03283">
    <property type="entry name" value="PAE"/>
    <property type="match status" value="1"/>
</dbReference>
<feature type="chain" id="PRO_5040536671" description="Pectin acetylesterase" evidence="6">
    <location>
        <begin position="26"/>
        <end position="395"/>
    </location>
</feature>
<keyword evidence="6" id="KW-0378">Hydrolase</keyword>
<dbReference type="GO" id="GO:0071555">
    <property type="term" value="P:cell wall organization"/>
    <property type="evidence" value="ECO:0007669"/>
    <property type="project" value="UniProtKB-KW"/>
</dbReference>
<dbReference type="Proteomes" id="UP001153555">
    <property type="component" value="Unassembled WGS sequence"/>
</dbReference>
<protein>
    <recommendedName>
        <fullName evidence="6">Pectin acetylesterase</fullName>
        <ecNumber evidence="6">3.1.1.-</ecNumber>
    </recommendedName>
</protein>